<dbReference type="Pfam" id="PF01243">
    <property type="entry name" value="PNPOx_N"/>
    <property type="match status" value="1"/>
</dbReference>
<sequence length="145" mass="16292">MARQSTWTPPLSHPPAVLPPEVSEWLDANACVTLATLEPDGRPQLSVLWAKQENNTIMMATVAGRRKHRNLLRDPRATVLITPPGSGDHYVEVRGVVDIVLDGGRELIDELHERQRGKRPYPWDGEDDVRLVLKLVPDRVLVFHG</sequence>
<dbReference type="Gene3D" id="2.30.110.10">
    <property type="entry name" value="Electron Transport, Fmn-binding Protein, Chain A"/>
    <property type="match status" value="1"/>
</dbReference>
<organism evidence="3 4">
    <name type="scientific">Lentzea flaviverrucosa</name>
    <dbReference type="NCBI Taxonomy" id="200379"/>
    <lineage>
        <taxon>Bacteria</taxon>
        <taxon>Bacillati</taxon>
        <taxon>Actinomycetota</taxon>
        <taxon>Actinomycetes</taxon>
        <taxon>Pseudonocardiales</taxon>
        <taxon>Pseudonocardiaceae</taxon>
        <taxon>Lentzea</taxon>
    </lineage>
</organism>
<dbReference type="InterPro" id="IPR052019">
    <property type="entry name" value="F420H2_bilvrd_red/Heme_oxyg"/>
</dbReference>
<feature type="domain" description="Pyridoxamine 5'-phosphate oxidase N-terminal" evidence="2">
    <location>
        <begin position="18"/>
        <end position="114"/>
    </location>
</feature>
<evidence type="ECO:0000313" key="4">
    <source>
        <dbReference type="Proteomes" id="UP000199028"/>
    </source>
</evidence>
<dbReference type="PANTHER" id="PTHR35176">
    <property type="entry name" value="HEME OXYGENASE HI_0854-RELATED"/>
    <property type="match status" value="1"/>
</dbReference>
<dbReference type="EMBL" id="FOFT01000012">
    <property type="protein sequence ID" value="SES37394.1"/>
    <property type="molecule type" value="Genomic_DNA"/>
</dbReference>
<keyword evidence="1" id="KW-0560">Oxidoreductase</keyword>
<reference evidence="4" key="1">
    <citation type="submission" date="2016-10" db="EMBL/GenBank/DDBJ databases">
        <authorList>
            <person name="Varghese N."/>
            <person name="Submissions S."/>
        </authorList>
    </citation>
    <scope>NUCLEOTIDE SEQUENCE [LARGE SCALE GENOMIC DNA]</scope>
    <source>
        <strain evidence="4">CGMCC 4.578</strain>
    </source>
</reference>
<dbReference type="InterPro" id="IPR012349">
    <property type="entry name" value="Split_barrel_FMN-bd"/>
</dbReference>
<name>A0A1H9WU84_9PSEU</name>
<evidence type="ECO:0000259" key="2">
    <source>
        <dbReference type="Pfam" id="PF01243"/>
    </source>
</evidence>
<dbReference type="RefSeq" id="WP_170176471.1">
    <property type="nucleotide sequence ID" value="NZ_FOFT01000012.1"/>
</dbReference>
<evidence type="ECO:0000256" key="1">
    <source>
        <dbReference type="ARBA" id="ARBA00023002"/>
    </source>
</evidence>
<gene>
    <name evidence="3" type="ORF">SAMN05216195_112228</name>
</gene>
<dbReference type="Proteomes" id="UP000199028">
    <property type="component" value="Unassembled WGS sequence"/>
</dbReference>
<dbReference type="GO" id="GO:0005829">
    <property type="term" value="C:cytosol"/>
    <property type="evidence" value="ECO:0007669"/>
    <property type="project" value="TreeGrafter"/>
</dbReference>
<dbReference type="GO" id="GO:0070967">
    <property type="term" value="F:coenzyme F420 binding"/>
    <property type="evidence" value="ECO:0007669"/>
    <property type="project" value="TreeGrafter"/>
</dbReference>
<evidence type="ECO:0000313" key="3">
    <source>
        <dbReference type="EMBL" id="SES37394.1"/>
    </source>
</evidence>
<accession>A0A1H9WU84</accession>
<dbReference type="GO" id="GO:0016627">
    <property type="term" value="F:oxidoreductase activity, acting on the CH-CH group of donors"/>
    <property type="evidence" value="ECO:0007669"/>
    <property type="project" value="TreeGrafter"/>
</dbReference>
<keyword evidence="4" id="KW-1185">Reference proteome</keyword>
<dbReference type="SUPFAM" id="SSF50475">
    <property type="entry name" value="FMN-binding split barrel"/>
    <property type="match status" value="1"/>
</dbReference>
<dbReference type="PANTHER" id="PTHR35176:SF6">
    <property type="entry name" value="HEME OXYGENASE HI_0854-RELATED"/>
    <property type="match status" value="1"/>
</dbReference>
<dbReference type="NCBIfam" id="TIGR03618">
    <property type="entry name" value="Rv1155_F420"/>
    <property type="match status" value="1"/>
</dbReference>
<protein>
    <submittedName>
        <fullName evidence="3">PPOX class probable F420-dependent enzyme</fullName>
    </submittedName>
</protein>
<dbReference type="InterPro" id="IPR011576">
    <property type="entry name" value="Pyridox_Oxase_N"/>
</dbReference>
<dbReference type="InterPro" id="IPR019920">
    <property type="entry name" value="F420-binding_dom_put"/>
</dbReference>
<dbReference type="AlphaFoldDB" id="A0A1H9WU84"/>
<proteinExistence type="predicted"/>